<proteinExistence type="predicted"/>
<evidence type="ECO:0000313" key="1">
    <source>
        <dbReference type="EMBL" id="MBR7784505.1"/>
    </source>
</evidence>
<protein>
    <submittedName>
        <fullName evidence="1">Acyl-CoA dehydrogenase N-terminal domain-containing protein</fullName>
    </submittedName>
</protein>
<accession>A0A941DRD2</accession>
<feature type="non-terminal residue" evidence="1">
    <location>
        <position position="40"/>
    </location>
</feature>
<organism evidence="1 2">
    <name type="scientific">Undibacterium luofuense</name>
    <dbReference type="NCBI Taxonomy" id="2828733"/>
    <lineage>
        <taxon>Bacteria</taxon>
        <taxon>Pseudomonadati</taxon>
        <taxon>Pseudomonadota</taxon>
        <taxon>Betaproteobacteria</taxon>
        <taxon>Burkholderiales</taxon>
        <taxon>Oxalobacteraceae</taxon>
        <taxon>Undibacterium</taxon>
    </lineage>
</organism>
<sequence>MSYVAPVKDMLFAINELAGLSDVNVLPGCEDATAETVEAV</sequence>
<dbReference type="AlphaFoldDB" id="A0A941DRD2"/>
<reference evidence="1" key="1">
    <citation type="submission" date="2021-04" db="EMBL/GenBank/DDBJ databases">
        <title>novel species isolated from subtropical streams in China.</title>
        <authorList>
            <person name="Lu H."/>
        </authorList>
    </citation>
    <scope>NUCLEOTIDE SEQUENCE</scope>
    <source>
        <strain evidence="1">LFS511W</strain>
    </source>
</reference>
<dbReference type="Proteomes" id="UP000680067">
    <property type="component" value="Unassembled WGS sequence"/>
</dbReference>
<dbReference type="EMBL" id="JAGSPN010000283">
    <property type="protein sequence ID" value="MBR7784505.1"/>
    <property type="molecule type" value="Genomic_DNA"/>
</dbReference>
<comment type="caution">
    <text evidence="1">The sequence shown here is derived from an EMBL/GenBank/DDBJ whole genome shotgun (WGS) entry which is preliminary data.</text>
</comment>
<dbReference type="RefSeq" id="WP_212689695.1">
    <property type="nucleotide sequence ID" value="NZ_JAGSPN010000283.1"/>
</dbReference>
<keyword evidence="2" id="KW-1185">Reference proteome</keyword>
<evidence type="ECO:0000313" key="2">
    <source>
        <dbReference type="Proteomes" id="UP000680067"/>
    </source>
</evidence>
<name>A0A941DRD2_9BURK</name>
<gene>
    <name evidence="1" type="ORF">KDM89_20435</name>
</gene>